<comment type="subcellular location">
    <subcellularLocation>
        <location evidence="1">Membrane</location>
        <topology evidence="1">Multi-pass membrane protein</topology>
    </subcellularLocation>
</comment>
<dbReference type="InterPro" id="IPR011701">
    <property type="entry name" value="MFS"/>
</dbReference>
<evidence type="ECO:0000256" key="5">
    <source>
        <dbReference type="SAM" id="MobiDB-lite"/>
    </source>
</evidence>
<dbReference type="GO" id="GO:0005886">
    <property type="term" value="C:plasma membrane"/>
    <property type="evidence" value="ECO:0007669"/>
    <property type="project" value="TreeGrafter"/>
</dbReference>
<dbReference type="EMBL" id="CH408158">
    <property type="protein sequence ID" value="EDK39739.2"/>
    <property type="molecule type" value="Genomic_DNA"/>
</dbReference>
<dbReference type="FunCoup" id="A5DKN6">
    <property type="interactions" value="57"/>
</dbReference>
<keyword evidence="2 6" id="KW-0812">Transmembrane</keyword>
<feature type="transmembrane region" description="Helical" evidence="6">
    <location>
        <begin position="46"/>
        <end position="71"/>
    </location>
</feature>
<keyword evidence="4 6" id="KW-0472">Membrane</keyword>
<feature type="region of interest" description="Disordered" evidence="5">
    <location>
        <begin position="380"/>
        <end position="420"/>
    </location>
</feature>
<evidence type="ECO:0000313" key="8">
    <source>
        <dbReference type="EMBL" id="EDK39739.2"/>
    </source>
</evidence>
<keyword evidence="3 6" id="KW-1133">Transmembrane helix</keyword>
<feature type="transmembrane region" description="Helical" evidence="6">
    <location>
        <begin position="78"/>
        <end position="96"/>
    </location>
</feature>
<evidence type="ECO:0000256" key="4">
    <source>
        <dbReference type="ARBA" id="ARBA00023136"/>
    </source>
</evidence>
<evidence type="ECO:0000259" key="7">
    <source>
        <dbReference type="PROSITE" id="PS50850"/>
    </source>
</evidence>
<proteinExistence type="predicted"/>
<dbReference type="Pfam" id="PF07690">
    <property type="entry name" value="MFS_1"/>
    <property type="match status" value="1"/>
</dbReference>
<dbReference type="KEGG" id="pgu:PGUG_03837"/>
<protein>
    <recommendedName>
        <fullName evidence="7">Major facilitator superfamily (MFS) profile domain-containing protein</fullName>
    </recommendedName>
</protein>
<evidence type="ECO:0000313" key="9">
    <source>
        <dbReference type="Proteomes" id="UP000001997"/>
    </source>
</evidence>
<keyword evidence="9" id="KW-1185">Reference proteome</keyword>
<dbReference type="GO" id="GO:0000297">
    <property type="term" value="F:spermine transmembrane transporter activity"/>
    <property type="evidence" value="ECO:0007669"/>
    <property type="project" value="TreeGrafter"/>
</dbReference>
<dbReference type="STRING" id="294746.A5DKN6"/>
<dbReference type="eggNOG" id="KOG0255">
    <property type="taxonomic scope" value="Eukaryota"/>
</dbReference>
<accession>A5DKN6</accession>
<feature type="transmembrane region" description="Helical" evidence="6">
    <location>
        <begin position="12"/>
        <end position="34"/>
    </location>
</feature>
<feature type="transmembrane region" description="Helical" evidence="6">
    <location>
        <begin position="127"/>
        <end position="144"/>
    </location>
</feature>
<evidence type="ECO:0000256" key="6">
    <source>
        <dbReference type="SAM" id="Phobius"/>
    </source>
</evidence>
<feature type="transmembrane region" description="Helical" evidence="6">
    <location>
        <begin position="151"/>
        <end position="173"/>
    </location>
</feature>
<sequence>MGVGLSQNIESILVLRFFTGLVVSPAMAVAGGTISDIWANDPYDRSFAMCLFCLAPFMGPILGPIVGGFAAEYKNWRWTLWISMMFSGAILVPVIFMPETYKPVLLASRAKKRGIHLVVPKMNLRRMQWILVYAFWRPIQMLIFEPIVSVLSIYIAFVFAVLFGFFEAFPIIFRGVYHMDTGISGLVFIGVGLGLVLGVAFYMVLDRYKYFRKNPDGTRGERDEKGEFIWRPPETKLLAGKVGAIALPISLFWLAWTSRSSVHWMVPTIAGVPFGFGLVLVFMTVSSYFGMSFPPTHVASALAVNNLLRYLLASAFPLFTVQMYERLHISWATTLLAFIALAMVPVLFIFERYGPRLRAKSRYGYAAYFKKLAIERKRKEAESQKVERAETKENLTGNQKSESQTKSSANESSSNEKVYSEIEQIGNLPAEVSGVVPATASENRQGILANDV</sequence>
<dbReference type="InParanoid" id="A5DKN6"/>
<dbReference type="Gene3D" id="1.20.1250.20">
    <property type="entry name" value="MFS general substrate transporter like domains"/>
    <property type="match status" value="1"/>
</dbReference>
<dbReference type="Proteomes" id="UP000001997">
    <property type="component" value="Unassembled WGS sequence"/>
</dbReference>
<feature type="transmembrane region" description="Helical" evidence="6">
    <location>
        <begin position="262"/>
        <end position="286"/>
    </location>
</feature>
<feature type="transmembrane region" description="Helical" evidence="6">
    <location>
        <begin position="330"/>
        <end position="350"/>
    </location>
</feature>
<dbReference type="HOGENOM" id="CLU_008455_11_0_1"/>
<dbReference type="RefSeq" id="XP_001484456.2">
    <property type="nucleotide sequence ID" value="XM_001484406.1"/>
</dbReference>
<dbReference type="GeneID" id="5126314"/>
<feature type="compositionally biased region" description="Basic and acidic residues" evidence="5">
    <location>
        <begin position="380"/>
        <end position="393"/>
    </location>
</feature>
<dbReference type="InterPro" id="IPR036259">
    <property type="entry name" value="MFS_trans_sf"/>
</dbReference>
<evidence type="ECO:0000256" key="2">
    <source>
        <dbReference type="ARBA" id="ARBA00022692"/>
    </source>
</evidence>
<feature type="transmembrane region" description="Helical" evidence="6">
    <location>
        <begin position="185"/>
        <end position="205"/>
    </location>
</feature>
<feature type="domain" description="Major facilitator superfamily (MFS) profile" evidence="7">
    <location>
        <begin position="1"/>
        <end position="357"/>
    </location>
</feature>
<dbReference type="GO" id="GO:0015606">
    <property type="term" value="F:spermidine transmembrane transporter activity"/>
    <property type="evidence" value="ECO:0007669"/>
    <property type="project" value="TreeGrafter"/>
</dbReference>
<reference evidence="8 9" key="1">
    <citation type="journal article" date="2009" name="Nature">
        <title>Evolution of pathogenicity and sexual reproduction in eight Candida genomes.</title>
        <authorList>
            <person name="Butler G."/>
            <person name="Rasmussen M.D."/>
            <person name="Lin M.F."/>
            <person name="Santos M.A."/>
            <person name="Sakthikumar S."/>
            <person name="Munro C.A."/>
            <person name="Rheinbay E."/>
            <person name="Grabherr M."/>
            <person name="Forche A."/>
            <person name="Reedy J.L."/>
            <person name="Agrafioti I."/>
            <person name="Arnaud M.B."/>
            <person name="Bates S."/>
            <person name="Brown A.J."/>
            <person name="Brunke S."/>
            <person name="Costanzo M.C."/>
            <person name="Fitzpatrick D.A."/>
            <person name="de Groot P.W."/>
            <person name="Harris D."/>
            <person name="Hoyer L.L."/>
            <person name="Hube B."/>
            <person name="Klis F.M."/>
            <person name="Kodira C."/>
            <person name="Lennard N."/>
            <person name="Logue M.E."/>
            <person name="Martin R."/>
            <person name="Neiman A.M."/>
            <person name="Nikolaou E."/>
            <person name="Quail M.A."/>
            <person name="Quinn J."/>
            <person name="Santos M.C."/>
            <person name="Schmitzberger F.F."/>
            <person name="Sherlock G."/>
            <person name="Shah P."/>
            <person name="Silverstein K.A."/>
            <person name="Skrzypek M.S."/>
            <person name="Soll D."/>
            <person name="Staggs R."/>
            <person name="Stansfield I."/>
            <person name="Stumpf M.P."/>
            <person name="Sudbery P.E."/>
            <person name="Srikantha T."/>
            <person name="Zeng Q."/>
            <person name="Berman J."/>
            <person name="Berriman M."/>
            <person name="Heitman J."/>
            <person name="Gow N.A."/>
            <person name="Lorenz M.C."/>
            <person name="Birren B.W."/>
            <person name="Kellis M."/>
            <person name="Cuomo C.A."/>
        </authorList>
    </citation>
    <scope>NUCLEOTIDE SEQUENCE [LARGE SCALE GENOMIC DNA]</scope>
    <source>
        <strain evidence="9">ATCC 6260 / CBS 566 / DSM 6381 / JCM 1539 / NBRC 10279 / NRRL Y-324</strain>
    </source>
</reference>
<feature type="transmembrane region" description="Helical" evidence="6">
    <location>
        <begin position="238"/>
        <end position="256"/>
    </location>
</feature>
<dbReference type="OrthoDB" id="3936150at2759"/>
<evidence type="ECO:0000256" key="3">
    <source>
        <dbReference type="ARBA" id="ARBA00022989"/>
    </source>
</evidence>
<dbReference type="OMA" id="ISDIWAN"/>
<dbReference type="PANTHER" id="PTHR23502:SF38">
    <property type="entry name" value="POLYAMINE TRANSPORTER 4"/>
    <property type="match status" value="1"/>
</dbReference>
<dbReference type="InterPro" id="IPR020846">
    <property type="entry name" value="MFS_dom"/>
</dbReference>
<dbReference type="PANTHER" id="PTHR23502">
    <property type="entry name" value="MAJOR FACILITATOR SUPERFAMILY"/>
    <property type="match status" value="1"/>
</dbReference>
<organism evidence="8 9">
    <name type="scientific">Meyerozyma guilliermondii (strain ATCC 6260 / CBS 566 / DSM 6381 / JCM 1539 / NBRC 10279 / NRRL Y-324)</name>
    <name type="common">Yeast</name>
    <name type="synonym">Candida guilliermondii</name>
    <dbReference type="NCBI Taxonomy" id="294746"/>
    <lineage>
        <taxon>Eukaryota</taxon>
        <taxon>Fungi</taxon>
        <taxon>Dikarya</taxon>
        <taxon>Ascomycota</taxon>
        <taxon>Saccharomycotina</taxon>
        <taxon>Pichiomycetes</taxon>
        <taxon>Debaryomycetaceae</taxon>
        <taxon>Meyerozyma</taxon>
    </lineage>
</organism>
<name>A5DKN6_PICGU</name>
<dbReference type="SUPFAM" id="SSF103473">
    <property type="entry name" value="MFS general substrate transporter"/>
    <property type="match status" value="1"/>
</dbReference>
<evidence type="ECO:0000256" key="1">
    <source>
        <dbReference type="ARBA" id="ARBA00004141"/>
    </source>
</evidence>
<feature type="compositionally biased region" description="Low complexity" evidence="5">
    <location>
        <begin position="401"/>
        <end position="417"/>
    </location>
</feature>
<dbReference type="AlphaFoldDB" id="A5DKN6"/>
<dbReference type="PROSITE" id="PS50850">
    <property type="entry name" value="MFS"/>
    <property type="match status" value="1"/>
</dbReference>
<gene>
    <name evidence="8" type="ORF">PGUG_03837</name>
</gene>
<feature type="transmembrane region" description="Helical" evidence="6">
    <location>
        <begin position="307"/>
        <end position="324"/>
    </location>
</feature>